<reference evidence="2 3" key="1">
    <citation type="submission" date="2019-11" db="EMBL/GenBank/DDBJ databases">
        <authorList>
            <person name="Li J."/>
        </authorList>
    </citation>
    <scope>NUCLEOTIDE SEQUENCE [LARGE SCALE GENOMIC DNA]</scope>
    <source>
        <strain evidence="2 3">MF47</strain>
    </source>
</reference>
<dbReference type="KEGG" id="aef:GEV26_08540"/>
<dbReference type="PANTHER" id="PTHR36839:SF1">
    <property type="entry name" value="METALLO-BETA-LACTAMASE FAMILY PROTEIN (AFU_ORTHOLOGUE AFUA_5G12770)"/>
    <property type="match status" value="1"/>
</dbReference>
<dbReference type="SUPFAM" id="SSF56281">
    <property type="entry name" value="Metallo-hydrolase/oxidoreductase"/>
    <property type="match status" value="1"/>
</dbReference>
<keyword evidence="2" id="KW-0378">Hydrolase</keyword>
<name>A0A5Q2ME81_9ACTN</name>
<evidence type="ECO:0000313" key="3">
    <source>
        <dbReference type="Proteomes" id="UP000392064"/>
    </source>
</evidence>
<dbReference type="Proteomes" id="UP000392064">
    <property type="component" value="Chromosome"/>
</dbReference>
<gene>
    <name evidence="2" type="ORF">GEV26_08540</name>
</gene>
<proteinExistence type="predicted"/>
<dbReference type="AlphaFoldDB" id="A0A5Q2ME81"/>
<organism evidence="2 3">
    <name type="scientific">Aeromicrobium yanjiei</name>
    <dbReference type="NCBI Taxonomy" id="2662028"/>
    <lineage>
        <taxon>Bacteria</taxon>
        <taxon>Bacillati</taxon>
        <taxon>Actinomycetota</taxon>
        <taxon>Actinomycetes</taxon>
        <taxon>Propionibacteriales</taxon>
        <taxon>Nocardioidaceae</taxon>
        <taxon>Aeromicrobium</taxon>
    </lineage>
</organism>
<dbReference type="GO" id="GO:0016787">
    <property type="term" value="F:hydrolase activity"/>
    <property type="evidence" value="ECO:0007669"/>
    <property type="project" value="UniProtKB-KW"/>
</dbReference>
<dbReference type="EMBL" id="CP045737">
    <property type="protein sequence ID" value="QGG41404.1"/>
    <property type="molecule type" value="Genomic_DNA"/>
</dbReference>
<dbReference type="Gene3D" id="3.60.15.10">
    <property type="entry name" value="Ribonuclease Z/Hydroxyacylglutathione hydrolase-like"/>
    <property type="match status" value="1"/>
</dbReference>
<evidence type="ECO:0000259" key="1">
    <source>
        <dbReference type="SMART" id="SM00849"/>
    </source>
</evidence>
<evidence type="ECO:0000313" key="2">
    <source>
        <dbReference type="EMBL" id="QGG41404.1"/>
    </source>
</evidence>
<dbReference type="RefSeq" id="WP_153652672.1">
    <property type="nucleotide sequence ID" value="NZ_CP045737.1"/>
</dbReference>
<keyword evidence="3" id="KW-1185">Reference proteome</keyword>
<dbReference type="PANTHER" id="PTHR36839">
    <property type="entry name" value="METALLO-BETA-LACTAMASE FAMILY PROTEIN (AFU_ORTHOLOGUE AFUA_5G12770)"/>
    <property type="match status" value="1"/>
</dbReference>
<dbReference type="InterPro" id="IPR001279">
    <property type="entry name" value="Metallo-B-lactamas"/>
</dbReference>
<feature type="domain" description="Metallo-beta-lactamase" evidence="1">
    <location>
        <begin position="76"/>
        <end position="232"/>
    </location>
</feature>
<sequence length="277" mass="30317">MGHAAEQFWICRTCAVEHADRVDVCAICDDERQYVPAGGQEWTTLDQMTDEGFRAELVELEPDLWGITTSPDVGIGQQAKLVRTPDGNLLWDPVGFVDDDIARRVRALGEVRAIVASHPHMFGVQVEWSRRLGGAAVLVAEADQRWVARPDAIIETWADDVEILPGVTLTQPGGHFPGSAVAHWAAGAEGKGVLLAGDTVAPNPDRRSFSFMRSFPNRLPLSGAVAQRVTTHLEAFAFDRVYGNFGRNLIAADAQAIMRWSADRHADWVSGVHDDLT</sequence>
<dbReference type="SMART" id="SM00849">
    <property type="entry name" value="Lactamase_B"/>
    <property type="match status" value="1"/>
</dbReference>
<dbReference type="InterPro" id="IPR036866">
    <property type="entry name" value="RibonucZ/Hydroxyglut_hydro"/>
</dbReference>
<accession>A0A5Q2ME81</accession>
<protein>
    <submittedName>
        <fullName evidence="2">Hydrolase</fullName>
    </submittedName>
</protein>